<organism evidence="2 3">
    <name type="scientific">Stylonychia lemnae</name>
    <name type="common">Ciliate</name>
    <dbReference type="NCBI Taxonomy" id="5949"/>
    <lineage>
        <taxon>Eukaryota</taxon>
        <taxon>Sar</taxon>
        <taxon>Alveolata</taxon>
        <taxon>Ciliophora</taxon>
        <taxon>Intramacronucleata</taxon>
        <taxon>Spirotrichea</taxon>
        <taxon>Stichotrichia</taxon>
        <taxon>Sporadotrichida</taxon>
        <taxon>Oxytrichidae</taxon>
        <taxon>Stylonychinae</taxon>
        <taxon>Stylonychia</taxon>
    </lineage>
</organism>
<feature type="region of interest" description="Disordered" evidence="1">
    <location>
        <begin position="86"/>
        <end position="106"/>
    </location>
</feature>
<protein>
    <submittedName>
        <fullName evidence="2">Uncharacterized protein</fullName>
    </submittedName>
</protein>
<feature type="compositionally biased region" description="Polar residues" evidence="1">
    <location>
        <begin position="301"/>
        <end position="317"/>
    </location>
</feature>
<evidence type="ECO:0000313" key="2">
    <source>
        <dbReference type="EMBL" id="CDW81465.1"/>
    </source>
</evidence>
<proteinExistence type="predicted"/>
<gene>
    <name evidence="2" type="primary">Contig7042.g7536</name>
    <name evidence="2" type="ORF">STYLEM_10482</name>
</gene>
<keyword evidence="3" id="KW-1185">Reference proteome</keyword>
<dbReference type="InterPro" id="IPR010736">
    <property type="entry name" value="SHIPPO-rpt"/>
</dbReference>
<feature type="region of interest" description="Disordered" evidence="1">
    <location>
        <begin position="298"/>
        <end position="317"/>
    </location>
</feature>
<accession>A0A078AGQ4</accession>
<dbReference type="EMBL" id="CCKQ01009976">
    <property type="protein sequence ID" value="CDW81465.1"/>
    <property type="molecule type" value="Genomic_DNA"/>
</dbReference>
<evidence type="ECO:0000256" key="1">
    <source>
        <dbReference type="SAM" id="MobiDB-lite"/>
    </source>
</evidence>
<name>A0A078AGQ4_STYLE</name>
<dbReference type="InParanoid" id="A0A078AGQ4"/>
<dbReference type="OrthoDB" id="313328at2759"/>
<sequence>MEVEIQSDFSSQLKGYISNRSIRQSSELRNDKKLPEIGNLKLERSLFKSRNNLNTSQRNVYRTNVPNQPLKQNYLSTSFQANTMIDSQSKNSEIKLDPPSSSRNNRMQTKINRNFSIFQTAQDKFSESQVLDIPQKKDKWGIDGYMIRKFDPFLDKTQCVKIKDSKIKSFIDDAVKQRDFMPSPQSYDVRSSLIDNKNHSFGVGQRITIPVLIEQREKKELKPGPGAYNAKQQQRRILGAFNLRDQKTTGFIEEAMYRSSQSPTSYECNYDIVQEKSPKVKMLPPKYTAKDISKIEKNDLPSPTTYNPNESFNQTQTRQSIVKIHKGTILKFIDNYAKSRKFVPGAGTYNPDSCYNLITKGASKGWK</sequence>
<evidence type="ECO:0000313" key="3">
    <source>
        <dbReference type="Proteomes" id="UP000039865"/>
    </source>
</evidence>
<dbReference type="Proteomes" id="UP000039865">
    <property type="component" value="Unassembled WGS sequence"/>
</dbReference>
<dbReference type="AlphaFoldDB" id="A0A078AGQ4"/>
<reference evidence="2 3" key="1">
    <citation type="submission" date="2014-06" db="EMBL/GenBank/DDBJ databases">
        <authorList>
            <person name="Swart Estienne"/>
        </authorList>
    </citation>
    <scope>NUCLEOTIDE SEQUENCE [LARGE SCALE GENOMIC DNA]</scope>
    <source>
        <strain evidence="2 3">130c</strain>
    </source>
</reference>
<dbReference type="Pfam" id="PF07004">
    <property type="entry name" value="SHIPPO-rpt"/>
    <property type="match status" value="2"/>
</dbReference>